<accession>A0ABU2RRG9</accession>
<gene>
    <name evidence="1" type="ORF">RM649_22925</name>
</gene>
<sequence length="200" mass="22694">MATPETVARAVIRHRLDASPALEIQLGITPMLDVPAHHLLQDDLKRYASPWERLTAVESITGSIPDEPGLYMFVWRPAIRLVMADLTEGGFHQVLYIGHAGGAGELGNTLRNRFKDYRKHLRGNPEDLWTREPPTTRAGRLTHYLALHPLEFWFATVDERSMIKNLEDRLIHLYNPPINIQGGPKLRARLSSIQKPALRS</sequence>
<name>A0ABU2RRG9_9ACTN</name>
<proteinExistence type="predicted"/>
<dbReference type="RefSeq" id="WP_266490136.1">
    <property type="nucleotide sequence ID" value="NZ_JAVREX010000010.1"/>
</dbReference>
<dbReference type="Proteomes" id="UP001183777">
    <property type="component" value="Unassembled WGS sequence"/>
</dbReference>
<reference evidence="2" key="1">
    <citation type="submission" date="2023-07" db="EMBL/GenBank/DDBJ databases">
        <title>30 novel species of actinomycetes from the DSMZ collection.</title>
        <authorList>
            <person name="Nouioui I."/>
        </authorList>
    </citation>
    <scope>NUCLEOTIDE SEQUENCE [LARGE SCALE GENOMIC DNA]</scope>
    <source>
        <strain evidence="2">DSM 41770</strain>
    </source>
</reference>
<evidence type="ECO:0000313" key="2">
    <source>
        <dbReference type="Proteomes" id="UP001183777"/>
    </source>
</evidence>
<keyword evidence="2" id="KW-1185">Reference proteome</keyword>
<evidence type="ECO:0000313" key="1">
    <source>
        <dbReference type="EMBL" id="MDT0430489.1"/>
    </source>
</evidence>
<comment type="caution">
    <text evidence="1">The sequence shown here is derived from an EMBL/GenBank/DDBJ whole genome shotgun (WGS) entry which is preliminary data.</text>
</comment>
<organism evidence="1 2">
    <name type="scientific">Streptomyces salyersiae</name>
    <dbReference type="NCBI Taxonomy" id="3075530"/>
    <lineage>
        <taxon>Bacteria</taxon>
        <taxon>Bacillati</taxon>
        <taxon>Actinomycetota</taxon>
        <taxon>Actinomycetes</taxon>
        <taxon>Kitasatosporales</taxon>
        <taxon>Streptomycetaceae</taxon>
        <taxon>Streptomyces</taxon>
    </lineage>
</organism>
<dbReference type="EMBL" id="JAVREX010000010">
    <property type="protein sequence ID" value="MDT0430489.1"/>
    <property type="molecule type" value="Genomic_DNA"/>
</dbReference>
<protein>
    <recommendedName>
        <fullName evidence="3">GIY-YIG nuclease family protein</fullName>
    </recommendedName>
</protein>
<evidence type="ECO:0008006" key="3">
    <source>
        <dbReference type="Google" id="ProtNLM"/>
    </source>
</evidence>